<evidence type="ECO:0000256" key="7">
    <source>
        <dbReference type="ARBA" id="ARBA00023172"/>
    </source>
</evidence>
<keyword evidence="10" id="KW-0347">Helicase</keyword>
<feature type="domain" description="AAA+ ATPase" evidence="9">
    <location>
        <begin position="48"/>
        <end position="179"/>
    </location>
</feature>
<evidence type="ECO:0000256" key="6">
    <source>
        <dbReference type="ARBA" id="ARBA00023125"/>
    </source>
</evidence>
<evidence type="ECO:0000313" key="11">
    <source>
        <dbReference type="Proteomes" id="UP000070175"/>
    </source>
</evidence>
<keyword evidence="6" id="KW-0238">DNA-binding</keyword>
<comment type="caution">
    <text evidence="10">The sequence shown here is derived from an EMBL/GenBank/DDBJ whole genome shotgun (WGS) entry which is preliminary data.</text>
</comment>
<reference evidence="10 11" key="1">
    <citation type="journal article" date="2016" name="Sci. Rep.">
        <title>Metabolic traits of an uncultured archaeal lineage -MSBL1- from brine pools of the Red Sea.</title>
        <authorList>
            <person name="Mwirichia R."/>
            <person name="Alam I."/>
            <person name="Rashid M."/>
            <person name="Vinu M."/>
            <person name="Ba-Alawi W."/>
            <person name="Anthony Kamau A."/>
            <person name="Kamanda Ngugi D."/>
            <person name="Goker M."/>
            <person name="Klenk H.P."/>
            <person name="Bajic V."/>
            <person name="Stingl U."/>
        </authorList>
    </citation>
    <scope>NUCLEOTIDE SEQUENCE [LARGE SCALE GENOMIC DNA]</scope>
    <source>
        <strain evidence="10">SCGC-AAA382N08</strain>
    </source>
</reference>
<dbReference type="Pfam" id="PF05496">
    <property type="entry name" value="RuvB_N"/>
    <property type="match status" value="1"/>
</dbReference>
<dbReference type="Gene3D" id="3.40.50.300">
    <property type="entry name" value="P-loop containing nucleotide triphosphate hydrolases"/>
    <property type="match status" value="1"/>
</dbReference>
<sequence length="324" mass="36238">MSNTQNNSNNQVIELVLRPKKWEEYVGQEKVKSNLNLIIKAAKEREESCDHLLFHGQAGLGKTTLAHIVAQEMEADIKTTSGPSLEKTGDMAAILTNVNPHEILFIDEIHRMNKSVEEILYPALESRSLHLVVGKGPSAKTLSIDLPPFTVVGATTKANLLSSPLRSRFGAIFRLDYYTKQDIASIIKRSAEILEIPITQKAVEKLAATSRFTPRTANRLLKRSRDWAQVHKSHQIDEEAVEKTLQMMEIDSLGLEETDRRLLKTIIEKFNGGPVGIRSLAAALSEEVGTIEEVYEPFLLQIGLLKRSSNGRVVTRDSYKHLGY</sequence>
<dbReference type="HAMAP" id="MF_00016">
    <property type="entry name" value="DNA_HJ_migration_RuvB"/>
    <property type="match status" value="1"/>
</dbReference>
<evidence type="ECO:0000256" key="3">
    <source>
        <dbReference type="ARBA" id="ARBA00022763"/>
    </source>
</evidence>
<dbReference type="PANTHER" id="PTHR42848">
    <property type="match status" value="1"/>
</dbReference>
<evidence type="ECO:0000256" key="1">
    <source>
        <dbReference type="ARBA" id="ARBA00022490"/>
    </source>
</evidence>
<dbReference type="PATRIC" id="fig|1698285.3.peg.251"/>
<dbReference type="Pfam" id="PF17864">
    <property type="entry name" value="AAA_lid_4"/>
    <property type="match status" value="1"/>
</dbReference>
<dbReference type="InterPro" id="IPR008823">
    <property type="entry name" value="RuvB_wg_C"/>
</dbReference>
<organism evidence="10 11">
    <name type="scientific">candidate division MSBL1 archaeon SCGC-AAA382N08</name>
    <dbReference type="NCBI Taxonomy" id="1698285"/>
    <lineage>
        <taxon>Archaea</taxon>
        <taxon>Methanobacteriati</taxon>
        <taxon>Methanobacteriota</taxon>
        <taxon>candidate division MSBL1</taxon>
    </lineage>
</organism>
<evidence type="ECO:0000313" key="10">
    <source>
        <dbReference type="EMBL" id="KXB08221.1"/>
    </source>
</evidence>
<dbReference type="InterPro" id="IPR027417">
    <property type="entry name" value="P-loop_NTPase"/>
</dbReference>
<dbReference type="Pfam" id="PF05491">
    <property type="entry name" value="WHD_RuvB"/>
    <property type="match status" value="1"/>
</dbReference>
<dbReference type="GO" id="GO:0006281">
    <property type="term" value="P:DNA repair"/>
    <property type="evidence" value="ECO:0007669"/>
    <property type="project" value="UniProtKB-KW"/>
</dbReference>
<evidence type="ECO:0000256" key="8">
    <source>
        <dbReference type="ARBA" id="ARBA00023204"/>
    </source>
</evidence>
<accession>A0A133VP98</accession>
<dbReference type="SUPFAM" id="SSF52540">
    <property type="entry name" value="P-loop containing nucleoside triphosphate hydrolases"/>
    <property type="match status" value="1"/>
</dbReference>
<proteinExistence type="inferred from homology"/>
<dbReference type="InterPro" id="IPR036390">
    <property type="entry name" value="WH_DNA-bd_sf"/>
</dbReference>
<keyword evidence="5" id="KW-0067">ATP-binding</keyword>
<name>A0A133VP98_9EURY</name>
<dbReference type="GO" id="GO:0003677">
    <property type="term" value="F:DNA binding"/>
    <property type="evidence" value="ECO:0007669"/>
    <property type="project" value="UniProtKB-KW"/>
</dbReference>
<dbReference type="EMBL" id="LHYJ01000022">
    <property type="protein sequence ID" value="KXB08221.1"/>
    <property type="molecule type" value="Genomic_DNA"/>
</dbReference>
<dbReference type="Proteomes" id="UP000070175">
    <property type="component" value="Unassembled WGS sequence"/>
</dbReference>
<dbReference type="InterPro" id="IPR041445">
    <property type="entry name" value="AAA_lid_4"/>
</dbReference>
<evidence type="ECO:0000256" key="2">
    <source>
        <dbReference type="ARBA" id="ARBA00022741"/>
    </source>
</evidence>
<evidence type="ECO:0000256" key="4">
    <source>
        <dbReference type="ARBA" id="ARBA00022801"/>
    </source>
</evidence>
<dbReference type="AlphaFoldDB" id="A0A133VP98"/>
<evidence type="ECO:0000259" key="9">
    <source>
        <dbReference type="SMART" id="SM00382"/>
    </source>
</evidence>
<dbReference type="GO" id="GO:0016787">
    <property type="term" value="F:hydrolase activity"/>
    <property type="evidence" value="ECO:0007669"/>
    <property type="project" value="UniProtKB-KW"/>
</dbReference>
<evidence type="ECO:0000256" key="5">
    <source>
        <dbReference type="ARBA" id="ARBA00022840"/>
    </source>
</evidence>
<dbReference type="Gene3D" id="1.10.10.10">
    <property type="entry name" value="Winged helix-like DNA-binding domain superfamily/Winged helix DNA-binding domain"/>
    <property type="match status" value="1"/>
</dbReference>
<keyword evidence="7" id="KW-0233">DNA recombination</keyword>
<dbReference type="SMART" id="SM00382">
    <property type="entry name" value="AAA"/>
    <property type="match status" value="1"/>
</dbReference>
<dbReference type="InterPro" id="IPR036388">
    <property type="entry name" value="WH-like_DNA-bd_sf"/>
</dbReference>
<keyword evidence="4" id="KW-0378">Hydrolase</keyword>
<dbReference type="InterPro" id="IPR003593">
    <property type="entry name" value="AAA+_ATPase"/>
</dbReference>
<keyword evidence="8" id="KW-0234">DNA repair</keyword>
<dbReference type="InterPro" id="IPR004605">
    <property type="entry name" value="DNA_helicase_Holl-junc_RuvB"/>
</dbReference>
<keyword evidence="3" id="KW-0227">DNA damage</keyword>
<dbReference type="GO" id="GO:0005524">
    <property type="term" value="F:ATP binding"/>
    <property type="evidence" value="ECO:0007669"/>
    <property type="project" value="UniProtKB-KW"/>
</dbReference>
<dbReference type="NCBIfam" id="TIGR00635">
    <property type="entry name" value="ruvB"/>
    <property type="match status" value="1"/>
</dbReference>
<keyword evidence="2" id="KW-0547">Nucleotide-binding</keyword>
<dbReference type="Gene3D" id="1.10.8.60">
    <property type="match status" value="1"/>
</dbReference>
<dbReference type="PANTHER" id="PTHR42848:SF1">
    <property type="entry name" value="HOLLIDAY JUNCTION BRANCH MIGRATION COMPLEX SUBUNIT RUVB"/>
    <property type="match status" value="1"/>
</dbReference>
<dbReference type="GO" id="GO:0006310">
    <property type="term" value="P:DNA recombination"/>
    <property type="evidence" value="ECO:0007669"/>
    <property type="project" value="UniProtKB-KW"/>
</dbReference>
<keyword evidence="11" id="KW-1185">Reference proteome</keyword>
<dbReference type="SUPFAM" id="SSF46785">
    <property type="entry name" value="Winged helix' DNA-binding domain"/>
    <property type="match status" value="1"/>
</dbReference>
<protein>
    <submittedName>
        <fullName evidence="10">ATP-dependent DNA helicase RuvB</fullName>
    </submittedName>
</protein>
<dbReference type="InterPro" id="IPR008824">
    <property type="entry name" value="RuvB-like_N"/>
</dbReference>
<dbReference type="CDD" id="cd00009">
    <property type="entry name" value="AAA"/>
    <property type="match status" value="1"/>
</dbReference>
<gene>
    <name evidence="10" type="ORF">AKJ56_01655</name>
</gene>
<dbReference type="GO" id="GO:0009378">
    <property type="term" value="F:four-way junction helicase activity"/>
    <property type="evidence" value="ECO:0007669"/>
    <property type="project" value="InterPro"/>
</dbReference>
<dbReference type="NCBIfam" id="NF000868">
    <property type="entry name" value="PRK00080.1"/>
    <property type="match status" value="1"/>
</dbReference>
<keyword evidence="1" id="KW-0963">Cytoplasm</keyword>